<sequence length="127" mass="14578">MTKKEEKKSIIEICPIRNVIARFGNKWALLVIYILDENGSIRFNQLARQIPDISTKVLSNTLHILEADGLVKRTVFPEVPIRVEYELTETGRSLVPIIISLTEWAQNNMKSIMAHRKKFENSANKSN</sequence>
<dbReference type="InterPro" id="IPR002577">
    <property type="entry name" value="HTH_HxlR"/>
</dbReference>
<comment type="caution">
    <text evidence="5">The sequence shown here is derived from an EMBL/GenBank/DDBJ whole genome shotgun (WGS) entry which is preliminary data.</text>
</comment>
<evidence type="ECO:0000256" key="3">
    <source>
        <dbReference type="ARBA" id="ARBA00023163"/>
    </source>
</evidence>
<dbReference type="EMBL" id="SRZA01000038">
    <property type="protein sequence ID" value="TGY01651.1"/>
    <property type="molecule type" value="Genomic_DNA"/>
</dbReference>
<keyword evidence="10" id="KW-1185">Reference proteome</keyword>
<evidence type="ECO:0000313" key="6">
    <source>
        <dbReference type="EMBL" id="TFU49419.1"/>
    </source>
</evidence>
<dbReference type="AlphaFoldDB" id="A0A3L8A2B7"/>
<keyword evidence="1" id="KW-0805">Transcription regulation</keyword>
<dbReference type="GO" id="GO:0003677">
    <property type="term" value="F:DNA binding"/>
    <property type="evidence" value="ECO:0007669"/>
    <property type="project" value="UniProtKB-KW"/>
</dbReference>
<dbReference type="Gene3D" id="1.10.10.10">
    <property type="entry name" value="Winged helix-like DNA-binding domain superfamily/Winged helix DNA-binding domain"/>
    <property type="match status" value="1"/>
</dbReference>
<dbReference type="PROSITE" id="PS51118">
    <property type="entry name" value="HTH_HXLR"/>
    <property type="match status" value="1"/>
</dbReference>
<dbReference type="OrthoDB" id="8231503at2"/>
<reference evidence="6 9" key="2">
    <citation type="submission" date="2019-03" db="EMBL/GenBank/DDBJ databases">
        <title>Diversity of the mouse oral microbiome.</title>
        <authorList>
            <person name="Joseph S."/>
            <person name="Aduse-Opoku J."/>
            <person name="Curtis M."/>
            <person name="Wade W."/>
            <person name="Hashim A."/>
        </authorList>
    </citation>
    <scope>NUCLEOTIDE SEQUENCE [LARGE SCALE GENOMIC DNA]</scope>
    <source>
        <strain evidence="6 9">P2318</strain>
    </source>
</reference>
<dbReference type="RefSeq" id="WP_121767461.1">
    <property type="nucleotide sequence ID" value="NZ_CABIXU010000144.1"/>
</dbReference>
<evidence type="ECO:0000313" key="8">
    <source>
        <dbReference type="Proteomes" id="UP000267159"/>
    </source>
</evidence>
<reference evidence="5 8" key="1">
    <citation type="submission" date="2018-09" db="EMBL/GenBank/DDBJ databases">
        <title>Murine metabolic-syndrome-specific gut microbial biobank.</title>
        <authorList>
            <person name="Liu C."/>
        </authorList>
    </citation>
    <scope>NUCLEOTIDE SEQUENCE [LARGE SCALE GENOMIC DNA]</scope>
    <source>
        <strain evidence="5 8">0.1X-D8-26</strain>
    </source>
</reference>
<dbReference type="Proteomes" id="UP000305751">
    <property type="component" value="Unassembled WGS sequence"/>
</dbReference>
<protein>
    <submittedName>
        <fullName evidence="5">Transcriptional regulator</fullName>
    </submittedName>
</protein>
<proteinExistence type="predicted"/>
<evidence type="ECO:0000313" key="9">
    <source>
        <dbReference type="Proteomes" id="UP000298073"/>
    </source>
</evidence>
<name>A0A3L8A2B7_9BACE</name>
<organism evidence="5 8">
    <name type="scientific">Bacteroides acidifaciens</name>
    <dbReference type="NCBI Taxonomy" id="85831"/>
    <lineage>
        <taxon>Bacteria</taxon>
        <taxon>Pseudomonadati</taxon>
        <taxon>Bacteroidota</taxon>
        <taxon>Bacteroidia</taxon>
        <taxon>Bacteroidales</taxon>
        <taxon>Bacteroidaceae</taxon>
        <taxon>Bacteroides</taxon>
    </lineage>
</organism>
<keyword evidence="3" id="KW-0804">Transcription</keyword>
<evidence type="ECO:0000259" key="4">
    <source>
        <dbReference type="PROSITE" id="PS51118"/>
    </source>
</evidence>
<dbReference type="Proteomes" id="UP000267159">
    <property type="component" value="Unassembled WGS sequence"/>
</dbReference>
<dbReference type="PANTHER" id="PTHR33204">
    <property type="entry name" value="TRANSCRIPTIONAL REGULATOR, MARR FAMILY"/>
    <property type="match status" value="1"/>
</dbReference>
<evidence type="ECO:0000313" key="7">
    <source>
        <dbReference type="EMBL" id="TGY01651.1"/>
    </source>
</evidence>
<dbReference type="EMBL" id="RAZM01000124">
    <property type="protein sequence ID" value="RLT78325.1"/>
    <property type="molecule type" value="Genomic_DNA"/>
</dbReference>
<dbReference type="InterPro" id="IPR036390">
    <property type="entry name" value="WH_DNA-bd_sf"/>
</dbReference>
<dbReference type="Pfam" id="PF01638">
    <property type="entry name" value="HxlR"/>
    <property type="match status" value="1"/>
</dbReference>
<dbReference type="InterPro" id="IPR036388">
    <property type="entry name" value="WH-like_DNA-bd_sf"/>
</dbReference>
<feature type="domain" description="HTH hxlR-type" evidence="4">
    <location>
        <begin position="14"/>
        <end position="113"/>
    </location>
</feature>
<dbReference type="PANTHER" id="PTHR33204:SF39">
    <property type="entry name" value="TRANSCRIPTIONAL REGULATORY PROTEIN"/>
    <property type="match status" value="1"/>
</dbReference>
<evidence type="ECO:0000313" key="5">
    <source>
        <dbReference type="EMBL" id="RLT78325.1"/>
    </source>
</evidence>
<evidence type="ECO:0000256" key="1">
    <source>
        <dbReference type="ARBA" id="ARBA00023015"/>
    </source>
</evidence>
<evidence type="ECO:0000256" key="2">
    <source>
        <dbReference type="ARBA" id="ARBA00023125"/>
    </source>
</evidence>
<accession>A0A3L8A2B7</accession>
<dbReference type="EMBL" id="SPPV01000019">
    <property type="protein sequence ID" value="TFU49419.1"/>
    <property type="molecule type" value="Genomic_DNA"/>
</dbReference>
<reference evidence="7 10" key="3">
    <citation type="submission" date="2019-04" db="EMBL/GenBank/DDBJ databases">
        <title>Microbes associate with the intestines of laboratory mice.</title>
        <authorList>
            <person name="Navarre W."/>
            <person name="Wong E."/>
            <person name="Huang K."/>
            <person name="Tropini C."/>
            <person name="Ng K."/>
            <person name="Yu B."/>
        </authorList>
    </citation>
    <scope>NUCLEOTIDE SEQUENCE [LARGE SCALE GENOMIC DNA]</scope>
    <source>
        <strain evidence="7 10">NM70_E10</strain>
    </source>
</reference>
<gene>
    <name evidence="5" type="ORF">D7Y07_19845</name>
    <name evidence="6" type="ORF">E4T97_10325</name>
    <name evidence="7" type="ORF">E5356_12280</name>
</gene>
<keyword evidence="2" id="KW-0238">DNA-binding</keyword>
<evidence type="ECO:0000313" key="10">
    <source>
        <dbReference type="Proteomes" id="UP000305751"/>
    </source>
</evidence>
<dbReference type="SUPFAM" id="SSF46785">
    <property type="entry name" value="Winged helix' DNA-binding domain"/>
    <property type="match status" value="1"/>
</dbReference>
<dbReference type="Proteomes" id="UP000298073">
    <property type="component" value="Unassembled WGS sequence"/>
</dbReference>